<dbReference type="Proteomes" id="UP000297028">
    <property type="component" value="Segment"/>
</dbReference>
<proteinExistence type="predicted"/>
<gene>
    <name evidence="1" type="ORF">Oxoc_ORF89</name>
</gene>
<organism evidence="1 2">
    <name type="scientific">Oxyplax ochracea nucleopolyhedrovirus</name>
    <dbReference type="NCBI Taxonomy" id="2083176"/>
    <lineage>
        <taxon>Viruses</taxon>
        <taxon>Viruses incertae sedis</taxon>
        <taxon>Naldaviricetes</taxon>
        <taxon>Lefavirales</taxon>
        <taxon>Baculoviridae</taxon>
        <taxon>Alphabaculovirus</taxon>
        <taxon>Alphabaculovirus oxochraceae</taxon>
    </lineage>
</organism>
<evidence type="ECO:0000313" key="1">
    <source>
        <dbReference type="EMBL" id="AVA31188.1"/>
    </source>
</evidence>
<accession>A0A2L0WU60</accession>
<evidence type="ECO:0000313" key="2">
    <source>
        <dbReference type="Proteomes" id="UP000297028"/>
    </source>
</evidence>
<protein>
    <submittedName>
        <fullName evidence="1">Ac43</fullName>
    </submittedName>
</protein>
<name>A0A2L0WU60_9ABAC</name>
<dbReference type="EMBL" id="MF143631">
    <property type="protein sequence ID" value="AVA31188.1"/>
    <property type="molecule type" value="Genomic_DNA"/>
</dbReference>
<reference evidence="1 2" key="1">
    <citation type="journal article" date="2018" name="PLoS ONE">
        <title>Genome analysis of a novel Group I alphabaculovirus obtained from Oxyplax ochracea.</title>
        <authorList>
            <person name="Wang J."/>
            <person name="Hou D."/>
            <person name="Wang Q."/>
            <person name="Kuang W."/>
            <person name="Zhang L."/>
            <person name="Li J."/>
            <person name="Shen S."/>
            <person name="Deng F."/>
            <person name="Wang H."/>
            <person name="Hu Z."/>
            <person name="Wang M."/>
        </authorList>
    </citation>
    <scope>NUCLEOTIDE SEQUENCE [LARGE SCALE GENOMIC DNA]</scope>
    <source>
        <strain evidence="1">435</strain>
    </source>
</reference>
<keyword evidence="2" id="KW-1185">Reference proteome</keyword>
<sequence length="67" mass="7598">MSSKYSVCYLCDDVVYLFKKQFANTSSSAAAFYRQRMAVIKNGYVLCPRCHSSLNNSTVCSPKKTER</sequence>